<keyword evidence="9 12" id="KW-1133">Transmembrane helix</keyword>
<protein>
    <recommendedName>
        <fullName evidence="13">Peptidase M50 domain-containing protein</fullName>
    </recommendedName>
</protein>
<keyword evidence="11 12" id="KW-0472">Membrane</keyword>
<accession>A0ABT8JPR0</accession>
<keyword evidence="7" id="KW-0378">Hydrolase</keyword>
<dbReference type="InterPro" id="IPR037219">
    <property type="entry name" value="Peptidase_M41-like"/>
</dbReference>
<evidence type="ECO:0000256" key="11">
    <source>
        <dbReference type="ARBA" id="ARBA00023136"/>
    </source>
</evidence>
<keyword evidence="4" id="KW-0645">Protease</keyword>
<comment type="subcellular location">
    <subcellularLocation>
        <location evidence="2">Membrane</location>
        <topology evidence="2">Multi-pass membrane protein</topology>
    </subcellularLocation>
</comment>
<feature type="transmembrane region" description="Helical" evidence="12">
    <location>
        <begin position="168"/>
        <end position="187"/>
    </location>
</feature>
<keyword evidence="8" id="KW-0862">Zinc</keyword>
<keyword evidence="15" id="KW-1185">Reference proteome</keyword>
<feature type="transmembrane region" description="Helical" evidence="12">
    <location>
        <begin position="12"/>
        <end position="34"/>
    </location>
</feature>
<sequence>MRLRLHPILAPFFLLLFISGGLAFYALIFISLLVHETGHIIAARLSGMKVRICTIMPYGGELQIPNRYLYGKKERVMVAMGGPIATAILLGLGLLIMFPGSDQFIRIQLAILLVNLLPVLPLDGGQAISALIESDANRYKVRSAFLIYSISILCVLILLLFIGWPKTVLAIALALFLLIQNISAFKFRKYERAYELLKRKQLTS</sequence>
<dbReference type="RefSeq" id="WP_301242680.1">
    <property type="nucleotide sequence ID" value="NZ_JAROCC010000004.1"/>
</dbReference>
<keyword evidence="6" id="KW-0479">Metal-binding</keyword>
<dbReference type="PANTHER" id="PTHR39188:SF3">
    <property type="entry name" value="STAGE IV SPORULATION PROTEIN FB"/>
    <property type="match status" value="1"/>
</dbReference>
<evidence type="ECO:0000256" key="1">
    <source>
        <dbReference type="ARBA" id="ARBA00001947"/>
    </source>
</evidence>
<dbReference type="Proteomes" id="UP001175097">
    <property type="component" value="Unassembled WGS sequence"/>
</dbReference>
<evidence type="ECO:0000256" key="7">
    <source>
        <dbReference type="ARBA" id="ARBA00022801"/>
    </source>
</evidence>
<comment type="similarity">
    <text evidence="3">Belongs to the peptidase M50B family.</text>
</comment>
<feature type="domain" description="Peptidase M50" evidence="13">
    <location>
        <begin position="24"/>
        <end position="96"/>
    </location>
</feature>
<dbReference type="SUPFAM" id="SSF140990">
    <property type="entry name" value="FtsH protease domain-like"/>
    <property type="match status" value="1"/>
</dbReference>
<name>A0ABT8JPR0_9BACL</name>
<evidence type="ECO:0000259" key="13">
    <source>
        <dbReference type="Pfam" id="PF02163"/>
    </source>
</evidence>
<proteinExistence type="inferred from homology"/>
<dbReference type="EMBL" id="JAROCC010000004">
    <property type="protein sequence ID" value="MDN4607131.1"/>
    <property type="molecule type" value="Genomic_DNA"/>
</dbReference>
<organism evidence="14 15">
    <name type="scientific">Sporosarcina highlanderae</name>
    <dbReference type="NCBI Taxonomy" id="3035916"/>
    <lineage>
        <taxon>Bacteria</taxon>
        <taxon>Bacillati</taxon>
        <taxon>Bacillota</taxon>
        <taxon>Bacilli</taxon>
        <taxon>Bacillales</taxon>
        <taxon>Caryophanaceae</taxon>
        <taxon>Sporosarcina</taxon>
    </lineage>
</organism>
<feature type="transmembrane region" description="Helical" evidence="12">
    <location>
        <begin position="76"/>
        <end position="98"/>
    </location>
</feature>
<comment type="caution">
    <text evidence="14">The sequence shown here is derived from an EMBL/GenBank/DDBJ whole genome shotgun (WGS) entry which is preliminary data.</text>
</comment>
<evidence type="ECO:0000256" key="8">
    <source>
        <dbReference type="ARBA" id="ARBA00022833"/>
    </source>
</evidence>
<evidence type="ECO:0000256" key="4">
    <source>
        <dbReference type="ARBA" id="ARBA00022670"/>
    </source>
</evidence>
<evidence type="ECO:0000256" key="9">
    <source>
        <dbReference type="ARBA" id="ARBA00022989"/>
    </source>
</evidence>
<reference evidence="14" key="1">
    <citation type="submission" date="2023-03" db="EMBL/GenBank/DDBJ databases">
        <title>MT1 and MT2 Draft Genomes of Novel Species.</title>
        <authorList>
            <person name="Venkateswaran K."/>
        </authorList>
    </citation>
    <scope>NUCLEOTIDE SEQUENCE</scope>
    <source>
        <strain evidence="14">F6_3S_P_2</strain>
    </source>
</reference>
<dbReference type="InterPro" id="IPR008915">
    <property type="entry name" value="Peptidase_M50"/>
</dbReference>
<keyword evidence="10" id="KW-0482">Metalloprotease</keyword>
<evidence type="ECO:0000256" key="12">
    <source>
        <dbReference type="SAM" id="Phobius"/>
    </source>
</evidence>
<evidence type="ECO:0000256" key="2">
    <source>
        <dbReference type="ARBA" id="ARBA00004141"/>
    </source>
</evidence>
<gene>
    <name evidence="14" type="ORF">P5G49_06500</name>
</gene>
<dbReference type="Pfam" id="PF02163">
    <property type="entry name" value="Peptidase_M50"/>
    <property type="match status" value="1"/>
</dbReference>
<evidence type="ECO:0000256" key="3">
    <source>
        <dbReference type="ARBA" id="ARBA00007931"/>
    </source>
</evidence>
<evidence type="ECO:0000313" key="14">
    <source>
        <dbReference type="EMBL" id="MDN4607131.1"/>
    </source>
</evidence>
<keyword evidence="5 12" id="KW-0812">Transmembrane</keyword>
<evidence type="ECO:0000256" key="6">
    <source>
        <dbReference type="ARBA" id="ARBA00022723"/>
    </source>
</evidence>
<evidence type="ECO:0000313" key="15">
    <source>
        <dbReference type="Proteomes" id="UP001175097"/>
    </source>
</evidence>
<evidence type="ECO:0000256" key="5">
    <source>
        <dbReference type="ARBA" id="ARBA00022692"/>
    </source>
</evidence>
<dbReference type="PANTHER" id="PTHR39188">
    <property type="entry name" value="MEMBRANE-ASSOCIATED ZINC METALLOPROTEASE M50B"/>
    <property type="match status" value="1"/>
</dbReference>
<evidence type="ECO:0000256" key="10">
    <source>
        <dbReference type="ARBA" id="ARBA00023049"/>
    </source>
</evidence>
<comment type="cofactor">
    <cofactor evidence="1">
        <name>Zn(2+)</name>
        <dbReference type="ChEBI" id="CHEBI:29105"/>
    </cofactor>
</comment>
<feature type="transmembrane region" description="Helical" evidence="12">
    <location>
        <begin position="143"/>
        <end position="162"/>
    </location>
</feature>